<evidence type="ECO:0000313" key="3">
    <source>
        <dbReference type="Proteomes" id="UP000324106"/>
    </source>
</evidence>
<dbReference type="AlphaFoldDB" id="A0A5P2ATU0"/>
<reference evidence="2 3" key="1">
    <citation type="submission" date="2018-05" db="EMBL/GenBank/DDBJ databases">
        <title>Streptomyces venezuelae.</title>
        <authorList>
            <person name="Kim W."/>
            <person name="Lee N."/>
            <person name="Cho B.-K."/>
        </authorList>
    </citation>
    <scope>NUCLEOTIDE SEQUENCE [LARGE SCALE GENOMIC DNA]</scope>
    <source>
        <strain evidence="2 3">ATCC 15068</strain>
    </source>
</reference>
<protein>
    <submittedName>
        <fullName evidence="2">Uncharacterized protein</fullName>
    </submittedName>
</protein>
<evidence type="ECO:0000313" key="2">
    <source>
        <dbReference type="EMBL" id="QES21712.1"/>
    </source>
</evidence>
<dbReference type="Proteomes" id="UP000324106">
    <property type="component" value="Chromosome"/>
</dbReference>
<accession>A0A5P2ATU0</accession>
<proteinExistence type="predicted"/>
<name>A0A5P2ATU0_STRVZ</name>
<keyword evidence="1" id="KW-1133">Transmembrane helix</keyword>
<evidence type="ECO:0000256" key="1">
    <source>
        <dbReference type="SAM" id="Phobius"/>
    </source>
</evidence>
<organism evidence="2 3">
    <name type="scientific">Streptomyces venezuelae</name>
    <dbReference type="NCBI Taxonomy" id="54571"/>
    <lineage>
        <taxon>Bacteria</taxon>
        <taxon>Bacillati</taxon>
        <taxon>Actinomycetota</taxon>
        <taxon>Actinomycetes</taxon>
        <taxon>Kitasatosporales</taxon>
        <taxon>Streptomycetaceae</taxon>
        <taxon>Streptomyces</taxon>
    </lineage>
</organism>
<keyword evidence="1" id="KW-0472">Membrane</keyword>
<dbReference type="EMBL" id="CP029194">
    <property type="protein sequence ID" value="QES21712.1"/>
    <property type="molecule type" value="Genomic_DNA"/>
</dbReference>
<feature type="transmembrane region" description="Helical" evidence="1">
    <location>
        <begin position="7"/>
        <end position="29"/>
    </location>
</feature>
<feature type="transmembrane region" description="Helical" evidence="1">
    <location>
        <begin position="63"/>
        <end position="80"/>
    </location>
</feature>
<gene>
    <name evidence="2" type="ORF">DEJ46_23555</name>
</gene>
<keyword evidence="1" id="KW-0812">Transmembrane</keyword>
<feature type="transmembrane region" description="Helical" evidence="1">
    <location>
        <begin position="106"/>
        <end position="125"/>
    </location>
</feature>
<sequence>MMDRASPLWWVFAAGTAALQLAVMFPGMVTRGQKIFVSCGPVATFLALMAFSAVNGWPLTRMLPCYCAINLGIITGMLGHRKALRSYMADRAENPSLPEDGTATPWALQMALTLPVFLGLAFWYMRG</sequence>
<feature type="transmembrane region" description="Helical" evidence="1">
    <location>
        <begin position="35"/>
        <end position="56"/>
    </location>
</feature>